<feature type="domain" description="DUF6594" evidence="3">
    <location>
        <begin position="56"/>
        <end position="309"/>
    </location>
</feature>
<keyword evidence="2" id="KW-0812">Transmembrane</keyword>
<feature type="transmembrane region" description="Helical" evidence="2">
    <location>
        <begin position="297"/>
        <end position="314"/>
    </location>
</feature>
<dbReference type="Pfam" id="PF20237">
    <property type="entry name" value="DUF6594"/>
    <property type="match status" value="1"/>
</dbReference>
<dbReference type="Proteomes" id="UP000799424">
    <property type="component" value="Unassembled WGS sequence"/>
</dbReference>
<evidence type="ECO:0000256" key="2">
    <source>
        <dbReference type="SAM" id="Phobius"/>
    </source>
</evidence>
<dbReference type="InterPro" id="IPR046529">
    <property type="entry name" value="DUF6594"/>
</dbReference>
<feature type="transmembrane region" description="Helical" evidence="2">
    <location>
        <begin position="242"/>
        <end position="262"/>
    </location>
</feature>
<keyword evidence="2" id="KW-0472">Membrane</keyword>
<evidence type="ECO:0000313" key="5">
    <source>
        <dbReference type="Proteomes" id="UP000799424"/>
    </source>
</evidence>
<feature type="region of interest" description="Disordered" evidence="1">
    <location>
        <begin position="12"/>
        <end position="52"/>
    </location>
</feature>
<dbReference type="EMBL" id="MU006218">
    <property type="protein sequence ID" value="KAF2831562.1"/>
    <property type="molecule type" value="Genomic_DNA"/>
</dbReference>
<gene>
    <name evidence="4" type="ORF">CC86DRAFT_140805</name>
</gene>
<dbReference type="PANTHER" id="PTHR34502:SF4">
    <property type="entry name" value="DUF6594 DOMAIN-CONTAINING PROTEIN"/>
    <property type="match status" value="1"/>
</dbReference>
<dbReference type="AlphaFoldDB" id="A0A6A7AE73"/>
<protein>
    <recommendedName>
        <fullName evidence="3">DUF6594 domain-containing protein</fullName>
    </recommendedName>
</protein>
<keyword evidence="2" id="KW-1133">Transmembrane helix</keyword>
<evidence type="ECO:0000256" key="1">
    <source>
        <dbReference type="SAM" id="MobiDB-lite"/>
    </source>
</evidence>
<name>A0A6A7AE73_9PLEO</name>
<keyword evidence="5" id="KW-1185">Reference proteome</keyword>
<feature type="transmembrane region" description="Helical" evidence="2">
    <location>
        <begin position="274"/>
        <end position="291"/>
    </location>
</feature>
<reference evidence="4" key="1">
    <citation type="journal article" date="2020" name="Stud. Mycol.">
        <title>101 Dothideomycetes genomes: a test case for predicting lifestyles and emergence of pathogens.</title>
        <authorList>
            <person name="Haridas S."/>
            <person name="Albert R."/>
            <person name="Binder M."/>
            <person name="Bloem J."/>
            <person name="Labutti K."/>
            <person name="Salamov A."/>
            <person name="Andreopoulos B."/>
            <person name="Baker S."/>
            <person name="Barry K."/>
            <person name="Bills G."/>
            <person name="Bluhm B."/>
            <person name="Cannon C."/>
            <person name="Castanera R."/>
            <person name="Culley D."/>
            <person name="Daum C."/>
            <person name="Ezra D."/>
            <person name="Gonzalez J."/>
            <person name="Henrissat B."/>
            <person name="Kuo A."/>
            <person name="Liang C."/>
            <person name="Lipzen A."/>
            <person name="Lutzoni F."/>
            <person name="Magnuson J."/>
            <person name="Mondo S."/>
            <person name="Nolan M."/>
            <person name="Ohm R."/>
            <person name="Pangilinan J."/>
            <person name="Park H.-J."/>
            <person name="Ramirez L."/>
            <person name="Alfaro M."/>
            <person name="Sun H."/>
            <person name="Tritt A."/>
            <person name="Yoshinaga Y."/>
            <person name="Zwiers L.-H."/>
            <person name="Turgeon B."/>
            <person name="Goodwin S."/>
            <person name="Spatafora J."/>
            <person name="Crous P."/>
            <person name="Grigoriev I."/>
        </authorList>
    </citation>
    <scope>NUCLEOTIDE SEQUENCE</scope>
    <source>
        <strain evidence="4">CBS 113818</strain>
    </source>
</reference>
<evidence type="ECO:0000259" key="3">
    <source>
        <dbReference type="Pfam" id="PF20237"/>
    </source>
</evidence>
<proteinExistence type="predicted"/>
<feature type="compositionally biased region" description="Low complexity" evidence="1">
    <location>
        <begin position="15"/>
        <end position="45"/>
    </location>
</feature>
<organism evidence="4 5">
    <name type="scientific">Ophiobolus disseminans</name>
    <dbReference type="NCBI Taxonomy" id="1469910"/>
    <lineage>
        <taxon>Eukaryota</taxon>
        <taxon>Fungi</taxon>
        <taxon>Dikarya</taxon>
        <taxon>Ascomycota</taxon>
        <taxon>Pezizomycotina</taxon>
        <taxon>Dothideomycetes</taxon>
        <taxon>Pleosporomycetidae</taxon>
        <taxon>Pleosporales</taxon>
        <taxon>Pleosporineae</taxon>
        <taxon>Phaeosphaeriaceae</taxon>
        <taxon>Ophiobolus</taxon>
    </lineage>
</organism>
<evidence type="ECO:0000313" key="4">
    <source>
        <dbReference type="EMBL" id="KAF2831562.1"/>
    </source>
</evidence>
<dbReference type="PANTHER" id="PTHR34502">
    <property type="entry name" value="DUF6594 DOMAIN-CONTAINING PROTEIN-RELATED"/>
    <property type="match status" value="1"/>
</dbReference>
<dbReference type="OrthoDB" id="5416037at2759"/>
<accession>A0A6A7AE73</accession>
<sequence>MAQAVAPPLLPVHYTSTTTGQQSSSPMQMSNLSESGTTLTPSTTSPKRRPYKEDGYQAFSKWMASDDDFFVFRRFESLNANTILWMQFRISELEAKLEGIHEEIKESKVSDNLKNSSFAWDAKYRQERTKIMGELSCLLLQYNQFIDAFSKIRAQPRAEDRQIKNVATWLENKAITPPETTFVQKTGDLITINVRNRPPLGRWIEECRGLRLWKIFRAKPVDGLHVQSEATVYSSDKAFERFTTISIIFGGLVMLLAPLWWLANVSASKTRLQIITGFLIVFASIMAISTTNRPFEVVATTAAYAAVLMVFMQMEGKA</sequence>